<gene>
    <name evidence="2" type="ORF">CEPIT_LOCUS10179</name>
    <name evidence="3" type="ORF">CEPIT_LOCUS29584</name>
</gene>
<dbReference type="EMBL" id="CAMAPF010000058">
    <property type="protein sequence ID" value="CAH9087511.1"/>
    <property type="molecule type" value="Genomic_DNA"/>
</dbReference>
<accession>A0AAV0F0Q4</accession>
<reference evidence="3" key="1">
    <citation type="submission" date="2022-07" db="EMBL/GenBank/DDBJ databases">
        <authorList>
            <person name="Macas J."/>
            <person name="Novak P."/>
            <person name="Neumann P."/>
        </authorList>
    </citation>
    <scope>NUCLEOTIDE SEQUENCE</scope>
</reference>
<comment type="caution">
    <text evidence="3">The sequence shown here is derived from an EMBL/GenBank/DDBJ whole genome shotgun (WGS) entry which is preliminary data.</text>
</comment>
<evidence type="ECO:0000313" key="4">
    <source>
        <dbReference type="Proteomes" id="UP001152523"/>
    </source>
</evidence>
<dbReference type="InterPro" id="IPR012340">
    <property type="entry name" value="NA-bd_OB-fold"/>
</dbReference>
<dbReference type="AlphaFoldDB" id="A0AAV0F0Q4"/>
<dbReference type="Pfam" id="PF02721">
    <property type="entry name" value="DUF223"/>
    <property type="match status" value="1"/>
</dbReference>
<dbReference type="Gene3D" id="2.40.50.140">
    <property type="entry name" value="Nucleic acid-binding proteins"/>
    <property type="match status" value="1"/>
</dbReference>
<protein>
    <recommendedName>
        <fullName evidence="1">Replication protein A 70 kDa DNA-binding subunit B/D first OB fold domain-containing protein</fullName>
    </recommendedName>
</protein>
<sequence>MVGMWSMIRQIDQSKTTWDIKACATRVYREPAHDGFPESMEVIFHDEEGSKIHGHIPDQFIGKFFGLFREGRVYAIKNFMVEEIFMFFKTTTSAYRLRFFKKSEAFEIKVPFPLRTFSLVSFAVLQAQESIDDRAAIGQVHVSNMFNTTKVILNGVEGEFNEFKSRMASRCGDGLSFTIASDTSNDGDIGTGQIQLVTIEQLTKWKRTASTGFMEKLQT</sequence>
<dbReference type="PANTHER" id="PTHR47165">
    <property type="entry name" value="OS03G0429900 PROTEIN"/>
    <property type="match status" value="1"/>
</dbReference>
<dbReference type="PANTHER" id="PTHR47165:SF4">
    <property type="entry name" value="OS03G0429900 PROTEIN"/>
    <property type="match status" value="1"/>
</dbReference>
<evidence type="ECO:0000313" key="3">
    <source>
        <dbReference type="EMBL" id="CAH9129101.1"/>
    </source>
</evidence>
<dbReference type="CDD" id="cd04480">
    <property type="entry name" value="RPA1_DBD_A_like"/>
    <property type="match status" value="1"/>
</dbReference>
<dbReference type="SUPFAM" id="SSF50249">
    <property type="entry name" value="Nucleic acid-binding proteins"/>
    <property type="match status" value="1"/>
</dbReference>
<dbReference type="EMBL" id="CAMAPF010000954">
    <property type="protein sequence ID" value="CAH9129101.1"/>
    <property type="molecule type" value="Genomic_DNA"/>
</dbReference>
<organism evidence="3 4">
    <name type="scientific">Cuscuta epithymum</name>
    <dbReference type="NCBI Taxonomy" id="186058"/>
    <lineage>
        <taxon>Eukaryota</taxon>
        <taxon>Viridiplantae</taxon>
        <taxon>Streptophyta</taxon>
        <taxon>Embryophyta</taxon>
        <taxon>Tracheophyta</taxon>
        <taxon>Spermatophyta</taxon>
        <taxon>Magnoliopsida</taxon>
        <taxon>eudicotyledons</taxon>
        <taxon>Gunneridae</taxon>
        <taxon>Pentapetalae</taxon>
        <taxon>asterids</taxon>
        <taxon>lamiids</taxon>
        <taxon>Solanales</taxon>
        <taxon>Convolvulaceae</taxon>
        <taxon>Cuscuteae</taxon>
        <taxon>Cuscuta</taxon>
        <taxon>Cuscuta subgen. Cuscuta</taxon>
    </lineage>
</organism>
<feature type="domain" description="Replication protein A 70 kDa DNA-binding subunit B/D first OB fold" evidence="1">
    <location>
        <begin position="6"/>
        <end position="103"/>
    </location>
</feature>
<keyword evidence="4" id="KW-1185">Reference proteome</keyword>
<name>A0AAV0F0Q4_9ASTE</name>
<evidence type="ECO:0000313" key="2">
    <source>
        <dbReference type="EMBL" id="CAH9087511.1"/>
    </source>
</evidence>
<dbReference type="InterPro" id="IPR003871">
    <property type="entry name" value="RFA1B/D_OB_1st"/>
</dbReference>
<evidence type="ECO:0000259" key="1">
    <source>
        <dbReference type="Pfam" id="PF02721"/>
    </source>
</evidence>
<proteinExistence type="predicted"/>
<dbReference type="Proteomes" id="UP001152523">
    <property type="component" value="Unassembled WGS sequence"/>
</dbReference>